<evidence type="ECO:0000256" key="1">
    <source>
        <dbReference type="ARBA" id="ARBA00022475"/>
    </source>
</evidence>
<dbReference type="RefSeq" id="WP_073289219.1">
    <property type="nucleotide sequence ID" value="NZ_FRCP01000015.1"/>
</dbReference>
<feature type="transmembrane region" description="Helical" evidence="8">
    <location>
        <begin position="55"/>
        <end position="71"/>
    </location>
</feature>
<evidence type="ECO:0000313" key="9">
    <source>
        <dbReference type="EMBL" id="SHM72124.1"/>
    </source>
</evidence>
<dbReference type="SMART" id="SM00793">
    <property type="entry name" value="AgrB"/>
    <property type="match status" value="1"/>
</dbReference>
<evidence type="ECO:0000256" key="3">
    <source>
        <dbReference type="ARBA" id="ARBA00022670"/>
    </source>
</evidence>
<dbReference type="Pfam" id="PF04647">
    <property type="entry name" value="AgrB"/>
    <property type="match status" value="1"/>
</dbReference>
<dbReference type="AlphaFoldDB" id="A0A1M7L333"/>
<evidence type="ECO:0000256" key="8">
    <source>
        <dbReference type="SAM" id="Phobius"/>
    </source>
</evidence>
<keyword evidence="3" id="KW-0645">Protease</keyword>
<dbReference type="GO" id="GO:0009372">
    <property type="term" value="P:quorum sensing"/>
    <property type="evidence" value="ECO:0007669"/>
    <property type="project" value="UniProtKB-KW"/>
</dbReference>
<name>A0A1M7L333_9FIRM</name>
<reference evidence="9 10" key="1">
    <citation type="submission" date="2016-11" db="EMBL/GenBank/DDBJ databases">
        <authorList>
            <person name="Jaros S."/>
            <person name="Januszkiewicz K."/>
            <person name="Wedrychowicz H."/>
        </authorList>
    </citation>
    <scope>NUCLEOTIDE SEQUENCE [LARGE SCALE GENOMIC DNA]</scope>
    <source>
        <strain evidence="9 10">DSM 15930</strain>
    </source>
</reference>
<evidence type="ECO:0000256" key="4">
    <source>
        <dbReference type="ARBA" id="ARBA00022692"/>
    </source>
</evidence>
<keyword evidence="5" id="KW-0378">Hydrolase</keyword>
<dbReference type="Proteomes" id="UP000184038">
    <property type="component" value="Unassembled WGS sequence"/>
</dbReference>
<dbReference type="GO" id="GO:0006508">
    <property type="term" value="P:proteolysis"/>
    <property type="evidence" value="ECO:0007669"/>
    <property type="project" value="UniProtKB-KW"/>
</dbReference>
<feature type="transmembrane region" description="Helical" evidence="8">
    <location>
        <begin position="26"/>
        <end position="49"/>
    </location>
</feature>
<accession>A0A1M7L333</accession>
<feature type="transmembrane region" description="Helical" evidence="8">
    <location>
        <begin position="145"/>
        <end position="164"/>
    </location>
</feature>
<keyword evidence="1" id="KW-1003">Cell membrane</keyword>
<organism evidence="9 10">
    <name type="scientific">Anaerosporobacter mobilis DSM 15930</name>
    <dbReference type="NCBI Taxonomy" id="1120996"/>
    <lineage>
        <taxon>Bacteria</taxon>
        <taxon>Bacillati</taxon>
        <taxon>Bacillota</taxon>
        <taxon>Clostridia</taxon>
        <taxon>Lachnospirales</taxon>
        <taxon>Lachnospiraceae</taxon>
        <taxon>Anaerosporobacter</taxon>
    </lineage>
</organism>
<dbReference type="GO" id="GO:0008233">
    <property type="term" value="F:peptidase activity"/>
    <property type="evidence" value="ECO:0007669"/>
    <property type="project" value="UniProtKB-KW"/>
</dbReference>
<evidence type="ECO:0000256" key="5">
    <source>
        <dbReference type="ARBA" id="ARBA00022801"/>
    </source>
</evidence>
<keyword evidence="4 8" id="KW-0812">Transmembrane</keyword>
<gene>
    <name evidence="9" type="ORF">SAMN02746066_03028</name>
</gene>
<keyword evidence="2" id="KW-0673">Quorum sensing</keyword>
<dbReference type="GO" id="GO:0016020">
    <property type="term" value="C:membrane"/>
    <property type="evidence" value="ECO:0007669"/>
    <property type="project" value="InterPro"/>
</dbReference>
<feature type="transmembrane region" description="Helical" evidence="8">
    <location>
        <begin position="170"/>
        <end position="187"/>
    </location>
</feature>
<dbReference type="EMBL" id="FRCP01000015">
    <property type="protein sequence ID" value="SHM72124.1"/>
    <property type="molecule type" value="Genomic_DNA"/>
</dbReference>
<feature type="transmembrane region" description="Helical" evidence="8">
    <location>
        <begin position="107"/>
        <end position="124"/>
    </location>
</feature>
<keyword evidence="6 8" id="KW-1133">Transmembrane helix</keyword>
<dbReference type="InterPro" id="IPR006741">
    <property type="entry name" value="AgrB"/>
</dbReference>
<keyword evidence="7 8" id="KW-0472">Membrane</keyword>
<feature type="transmembrane region" description="Helical" evidence="8">
    <location>
        <begin position="83"/>
        <end position="101"/>
    </location>
</feature>
<dbReference type="STRING" id="1120996.SAMN02746066_03028"/>
<evidence type="ECO:0000256" key="7">
    <source>
        <dbReference type="ARBA" id="ARBA00023136"/>
    </source>
</evidence>
<evidence type="ECO:0000256" key="6">
    <source>
        <dbReference type="ARBA" id="ARBA00022989"/>
    </source>
</evidence>
<evidence type="ECO:0000256" key="2">
    <source>
        <dbReference type="ARBA" id="ARBA00022654"/>
    </source>
</evidence>
<protein>
    <submittedName>
        <fullName evidence="9">Accessory gene regulator B</fullName>
    </submittedName>
</protein>
<sequence>MITKIANKLTIFLFNREIISREDIPIYVYGYEALLASIVNFILILTLGIILHQGWQPIVFFVVFALTRVYSGGYHAQSYLKCNLILASVYIITITLVEALVYTESGYTIVVFVLFYLSVILKFAPVPNSKKQISEAERVKFREKILLLSAIWTILILILCFIFFKVALIVAITLFVVAVLIVIQHMLDREEVLHNEKST</sequence>
<keyword evidence="10" id="KW-1185">Reference proteome</keyword>
<evidence type="ECO:0000313" key="10">
    <source>
        <dbReference type="Proteomes" id="UP000184038"/>
    </source>
</evidence>
<proteinExistence type="predicted"/>